<accession>A0ABZ1IUZ1</accession>
<dbReference type="Proteomes" id="UP001622690">
    <property type="component" value="Chromosome"/>
</dbReference>
<evidence type="ECO:0000313" key="3">
    <source>
        <dbReference type="Proteomes" id="UP001622690"/>
    </source>
</evidence>
<feature type="region of interest" description="Disordered" evidence="1">
    <location>
        <begin position="1"/>
        <end position="125"/>
    </location>
</feature>
<feature type="compositionally biased region" description="Basic and acidic residues" evidence="1">
    <location>
        <begin position="74"/>
        <end position="96"/>
    </location>
</feature>
<proteinExistence type="predicted"/>
<feature type="compositionally biased region" description="Low complexity" evidence="1">
    <location>
        <begin position="112"/>
        <end position="125"/>
    </location>
</feature>
<name>A0ABZ1IUZ1_9ACTN</name>
<dbReference type="EMBL" id="CP108125">
    <property type="protein sequence ID" value="WTO82783.1"/>
    <property type="molecule type" value="Genomic_DNA"/>
</dbReference>
<sequence>MKDITHTETEPGARGTAPAGTGTDRWPAAPEDERTGTREGSAYEDAGLRENGEPGTRGTGTDPGFPDGKAAGTHGDRDPHGTRDTRDTRETTGTHDTRHHTTGHDTHGTHGTHGTPDATTGATLLPHDDRDRLELRLHDALTHFVDRPRDAVEEADHAVEELLARLTEAMTQRRGTLRKSWLNSDGATDTEQLRLALRDYRELAERLLRV</sequence>
<evidence type="ECO:0000256" key="1">
    <source>
        <dbReference type="SAM" id="MobiDB-lite"/>
    </source>
</evidence>
<gene>
    <name evidence="2" type="ORF">OHU27_10235</name>
</gene>
<organism evidence="2 3">
    <name type="scientific">Streptomyces nigra</name>
    <dbReference type="NCBI Taxonomy" id="1827580"/>
    <lineage>
        <taxon>Bacteria</taxon>
        <taxon>Bacillati</taxon>
        <taxon>Actinomycetota</taxon>
        <taxon>Actinomycetes</taxon>
        <taxon>Kitasatosporales</taxon>
        <taxon>Streptomycetaceae</taxon>
        <taxon>Streptomyces</taxon>
    </lineage>
</organism>
<reference evidence="2 3" key="1">
    <citation type="submission" date="2022-10" db="EMBL/GenBank/DDBJ databases">
        <title>The complete genomes of actinobacterial strains from the NBC collection.</title>
        <authorList>
            <person name="Joergensen T.S."/>
            <person name="Alvarez Arevalo M."/>
            <person name="Sterndorff E.B."/>
            <person name="Faurdal D."/>
            <person name="Vuksanovic O."/>
            <person name="Mourched A.-S."/>
            <person name="Charusanti P."/>
            <person name="Shaw S."/>
            <person name="Blin K."/>
            <person name="Weber T."/>
        </authorList>
    </citation>
    <scope>NUCLEOTIDE SEQUENCE [LARGE SCALE GENOMIC DNA]</scope>
    <source>
        <strain evidence="2 3">NBC_00206</strain>
    </source>
</reference>
<feature type="compositionally biased region" description="Low complexity" evidence="1">
    <location>
        <begin position="12"/>
        <end position="23"/>
    </location>
</feature>
<evidence type="ECO:0000313" key="2">
    <source>
        <dbReference type="EMBL" id="WTO82783.1"/>
    </source>
</evidence>
<feature type="compositionally biased region" description="Basic and acidic residues" evidence="1">
    <location>
        <begin position="1"/>
        <end position="11"/>
    </location>
</feature>
<dbReference type="RefSeq" id="WP_406257426.1">
    <property type="nucleotide sequence ID" value="NZ_CP108125.1"/>
</dbReference>
<protein>
    <submittedName>
        <fullName evidence="2">Uncharacterized protein</fullName>
    </submittedName>
</protein>
<keyword evidence="3" id="KW-1185">Reference proteome</keyword>